<reference evidence="2" key="2">
    <citation type="submission" date="2020-09" db="EMBL/GenBank/DDBJ databases">
        <authorList>
            <person name="Sun Q."/>
            <person name="Zhou Y."/>
        </authorList>
    </citation>
    <scope>NUCLEOTIDE SEQUENCE</scope>
    <source>
        <strain evidence="2">CGMCC 4.5737</strain>
    </source>
</reference>
<feature type="region of interest" description="Disordered" evidence="1">
    <location>
        <begin position="25"/>
        <end position="47"/>
    </location>
</feature>
<evidence type="ECO:0000313" key="3">
    <source>
        <dbReference type="Proteomes" id="UP000637578"/>
    </source>
</evidence>
<dbReference type="EMBL" id="BMMK01000022">
    <property type="protein sequence ID" value="GGM67944.1"/>
    <property type="molecule type" value="Genomic_DNA"/>
</dbReference>
<dbReference type="AlphaFoldDB" id="A0A8J3CIS3"/>
<gene>
    <name evidence="2" type="ORF">GCM10012275_43140</name>
</gene>
<keyword evidence="3" id="KW-1185">Reference proteome</keyword>
<dbReference type="RefSeq" id="WP_189060221.1">
    <property type="nucleotide sequence ID" value="NZ_BMMK01000022.1"/>
</dbReference>
<accession>A0A8J3CIS3</accession>
<proteinExistence type="predicted"/>
<evidence type="ECO:0008006" key="4">
    <source>
        <dbReference type="Google" id="ProtNLM"/>
    </source>
</evidence>
<evidence type="ECO:0000256" key="1">
    <source>
        <dbReference type="SAM" id="MobiDB-lite"/>
    </source>
</evidence>
<evidence type="ECO:0000313" key="2">
    <source>
        <dbReference type="EMBL" id="GGM67944.1"/>
    </source>
</evidence>
<comment type="caution">
    <text evidence="2">The sequence shown here is derived from an EMBL/GenBank/DDBJ whole genome shotgun (WGS) entry which is preliminary data.</text>
</comment>
<organism evidence="2 3">
    <name type="scientific">Longimycelium tulufanense</name>
    <dbReference type="NCBI Taxonomy" id="907463"/>
    <lineage>
        <taxon>Bacteria</taxon>
        <taxon>Bacillati</taxon>
        <taxon>Actinomycetota</taxon>
        <taxon>Actinomycetes</taxon>
        <taxon>Pseudonocardiales</taxon>
        <taxon>Pseudonocardiaceae</taxon>
        <taxon>Longimycelium</taxon>
    </lineage>
</organism>
<protein>
    <recommendedName>
        <fullName evidence="4">DUF3558 domain-containing protein</fullName>
    </recommendedName>
</protein>
<feature type="compositionally biased region" description="Pro residues" evidence="1">
    <location>
        <begin position="29"/>
        <end position="39"/>
    </location>
</feature>
<sequence>MRGFGGVWGLVAVVAVLVVAGCGRTTPGTPLPEGSPEPPGGQRAEAEHSVVGNLRTFDPCALVPQEKLAEHGSLDVRLGTQFTQCWVTLNAADPGSIRVMVDVYPVVTLEGAPIQEWQQRGKARVVQKGTPQRCEAVAVWEADKLALQVHTEPVSRTATPGQDTLCQLTETVFDHALTTLQGTESARLAQLRFPDNSLIPVDPCPLLSESDLQALPGIDTTKKRSLPTRHQCLWGSGNGKDPSVFLTFFPGPGAGGDQEATVGGRLTRMESFPANEKLAASCWVTTEHRRITDDTWELARISVYSNDKPERLCEIGTQLAGVAWPKLPPR</sequence>
<dbReference type="Proteomes" id="UP000637578">
    <property type="component" value="Unassembled WGS sequence"/>
</dbReference>
<reference evidence="2" key="1">
    <citation type="journal article" date="2014" name="Int. J. Syst. Evol. Microbiol.">
        <title>Complete genome sequence of Corynebacterium casei LMG S-19264T (=DSM 44701T), isolated from a smear-ripened cheese.</title>
        <authorList>
            <consortium name="US DOE Joint Genome Institute (JGI-PGF)"/>
            <person name="Walter F."/>
            <person name="Albersmeier A."/>
            <person name="Kalinowski J."/>
            <person name="Ruckert C."/>
        </authorList>
    </citation>
    <scope>NUCLEOTIDE SEQUENCE</scope>
    <source>
        <strain evidence="2">CGMCC 4.5737</strain>
    </source>
</reference>
<dbReference type="PROSITE" id="PS51257">
    <property type="entry name" value="PROKAR_LIPOPROTEIN"/>
    <property type="match status" value="1"/>
</dbReference>
<name>A0A8J3CIS3_9PSEU</name>